<dbReference type="HOGENOM" id="CLU_482973_0_0_4"/>
<reference evidence="1 2" key="1">
    <citation type="submission" date="2008-03" db="EMBL/GenBank/DDBJ databases">
        <title>Complete sequence of Leptothrix cholodnii SP-6.</title>
        <authorList>
            <consortium name="US DOE Joint Genome Institute"/>
            <person name="Copeland A."/>
            <person name="Lucas S."/>
            <person name="Lapidus A."/>
            <person name="Glavina del Rio T."/>
            <person name="Dalin E."/>
            <person name="Tice H."/>
            <person name="Bruce D."/>
            <person name="Goodwin L."/>
            <person name="Pitluck S."/>
            <person name="Chertkov O."/>
            <person name="Brettin T."/>
            <person name="Detter J.C."/>
            <person name="Han C."/>
            <person name="Kuske C.R."/>
            <person name="Schmutz J."/>
            <person name="Larimer F."/>
            <person name="Land M."/>
            <person name="Hauser L."/>
            <person name="Kyrpides N."/>
            <person name="Lykidis A."/>
            <person name="Emerson D."/>
            <person name="Richardson P."/>
        </authorList>
    </citation>
    <scope>NUCLEOTIDE SEQUENCE [LARGE SCALE GENOMIC DNA]</scope>
    <source>
        <strain evidence="2">ATCC 51168 / LMG 8142 / SP-6</strain>
    </source>
</reference>
<dbReference type="Pfam" id="PF13365">
    <property type="entry name" value="Trypsin_2"/>
    <property type="match status" value="1"/>
</dbReference>
<dbReference type="RefSeq" id="WP_012345608.1">
    <property type="nucleotide sequence ID" value="NC_010524.1"/>
</dbReference>
<dbReference type="SUPFAM" id="SSF50494">
    <property type="entry name" value="Trypsin-like serine proteases"/>
    <property type="match status" value="1"/>
</dbReference>
<evidence type="ECO:0000313" key="2">
    <source>
        <dbReference type="Proteomes" id="UP000001693"/>
    </source>
</evidence>
<dbReference type="STRING" id="395495.Lcho_0571"/>
<protein>
    <submittedName>
        <fullName evidence="1">Uncharacterized protein</fullName>
    </submittedName>
</protein>
<accession>B1XYW2</accession>
<dbReference type="Gene3D" id="2.40.10.10">
    <property type="entry name" value="Trypsin-like serine proteases"/>
    <property type="match status" value="2"/>
</dbReference>
<dbReference type="KEGG" id="lch:Lcho_0571"/>
<name>B1XYW2_LEPCP</name>
<dbReference type="EMBL" id="CP001013">
    <property type="protein sequence ID" value="ACB32846.1"/>
    <property type="molecule type" value="Genomic_DNA"/>
</dbReference>
<dbReference type="InterPro" id="IPR046880">
    <property type="entry name" value="TPR-S"/>
</dbReference>
<evidence type="ECO:0000313" key="1">
    <source>
        <dbReference type="EMBL" id="ACB32846.1"/>
    </source>
</evidence>
<sequence>MSTSTADSPDLDRLREQATASLRRLAQRPDADELAQAKHQVEALRNVRELDLMGRLAEAVSRVDPKDARNRRLYAQYLIDSGKASAAIDLLKPLAARLAKDHPEHAEATGLLGRAYKQIFFDAGDTSSAGAREALKQAIAAYRRPYEENRRANAWQGVNLLALLSRARSVGLRVAPDLQPAELAAELVATLEAVPVAERDKWYLSTLTEARLGLGLDAGHMDELERQLHAYVSAPGTAAFQIASTLRQFTQVWGLDDARPAARGFDPAANRARNLPQILRARLLQLPGGGLEMSSGQLQSLRSAPPPEAGQLEAVLGTQGPQTFAWWRAGLESARSVAVIRQKLGRRLGTGFLVRAADFGLTPGEELLVLTNFHVVNANGASPGIKPAAAEVVFEAADPGRVYTVSELLWSSPPDQHDASLLRLSTPVADIAPLVIASELPPRPVAVADASAAGASADAPQVYVVGYPGGRELSFSFQDNELLDHEGPDGGQPQIPGVCRVHYRAPTEGGSSGSPVFNATAWEVIALHHKGGKFGMPRLNGQPGTYAANEGLAINTLIAAMHAR</sequence>
<dbReference type="InterPro" id="IPR043504">
    <property type="entry name" value="Peptidase_S1_PA_chymotrypsin"/>
</dbReference>
<dbReference type="eggNOG" id="COG3591">
    <property type="taxonomic scope" value="Bacteria"/>
</dbReference>
<dbReference type="Proteomes" id="UP000001693">
    <property type="component" value="Chromosome"/>
</dbReference>
<proteinExistence type="predicted"/>
<gene>
    <name evidence="1" type="ordered locus">Lcho_0571</name>
</gene>
<keyword evidence="2" id="KW-1185">Reference proteome</keyword>
<organism evidence="1 2">
    <name type="scientific">Leptothrix cholodnii (strain ATCC 51168 / LMG 8142 / SP-6)</name>
    <name type="common">Leptothrix discophora (strain SP-6)</name>
    <dbReference type="NCBI Taxonomy" id="395495"/>
    <lineage>
        <taxon>Bacteria</taxon>
        <taxon>Pseudomonadati</taxon>
        <taxon>Pseudomonadota</taxon>
        <taxon>Betaproteobacteria</taxon>
        <taxon>Burkholderiales</taxon>
        <taxon>Sphaerotilaceae</taxon>
        <taxon>Leptothrix</taxon>
    </lineage>
</organism>
<dbReference type="Pfam" id="PF20308">
    <property type="entry name" value="TPR-S"/>
    <property type="match status" value="1"/>
</dbReference>
<dbReference type="InterPro" id="IPR009003">
    <property type="entry name" value="Peptidase_S1_PA"/>
</dbReference>
<dbReference type="AlphaFoldDB" id="B1XYW2"/>